<reference evidence="2" key="1">
    <citation type="journal article" date="2019" name="Int. J. Syst. Evol. Microbiol.">
        <title>The Global Catalogue of Microorganisms (GCM) 10K type strain sequencing project: providing services to taxonomists for standard genome sequencing and annotation.</title>
        <authorList>
            <consortium name="The Broad Institute Genomics Platform"/>
            <consortium name="The Broad Institute Genome Sequencing Center for Infectious Disease"/>
            <person name="Wu L."/>
            <person name="Ma J."/>
        </authorList>
    </citation>
    <scope>NUCLEOTIDE SEQUENCE [LARGE SCALE GENOMIC DNA]</scope>
    <source>
        <strain evidence="2">CGMCC 1.12479</strain>
    </source>
</reference>
<organism evidence="1 2">
    <name type="scientific">Belliella aquatica</name>
    <dbReference type="NCBI Taxonomy" id="1323734"/>
    <lineage>
        <taxon>Bacteria</taxon>
        <taxon>Pseudomonadati</taxon>
        <taxon>Bacteroidota</taxon>
        <taxon>Cytophagia</taxon>
        <taxon>Cytophagales</taxon>
        <taxon>Cyclobacteriaceae</taxon>
        <taxon>Belliella</taxon>
    </lineage>
</organism>
<gene>
    <name evidence="1" type="ORF">GCM10010993_04210</name>
</gene>
<dbReference type="Proteomes" id="UP000635885">
    <property type="component" value="Unassembled WGS sequence"/>
</dbReference>
<evidence type="ECO:0000313" key="2">
    <source>
        <dbReference type="Proteomes" id="UP000635885"/>
    </source>
</evidence>
<evidence type="ECO:0008006" key="3">
    <source>
        <dbReference type="Google" id="ProtNLM"/>
    </source>
</evidence>
<dbReference type="Gene3D" id="3.40.50.1110">
    <property type="entry name" value="SGNH hydrolase"/>
    <property type="match status" value="1"/>
</dbReference>
<dbReference type="EMBL" id="BMFD01000001">
    <property type="protein sequence ID" value="GGC28358.1"/>
    <property type="molecule type" value="Genomic_DNA"/>
</dbReference>
<comment type="caution">
    <text evidence="1">The sequence shown here is derived from an EMBL/GenBank/DDBJ whole genome shotgun (WGS) entry which is preliminary data.</text>
</comment>
<keyword evidence="2" id="KW-1185">Reference proteome</keyword>
<protein>
    <recommendedName>
        <fullName evidence="3">SGNH hydrolase-type esterase domain-containing protein</fullName>
    </recommendedName>
</protein>
<sequence>MKKMKNIQYYLIFVALIFIGCSDQEVTEVGPKPKNILVLGNSITWCPPTPEVGWNNAWGMAASEPSKDFISQLRAKLQVESPEIVLKGVNVFPFERGFDNFDFAAYDSLLDFKPDIIVIRYGENVDASTVESDNLKIASLNFMNYFFEDRPSKVIVTTTFWNNAITNDQLRRLAAEQNWELVELSDLGDYQENMAIGKFDNVGVATHPGDLGMERIANRIFSGLKKYIK</sequence>
<proteinExistence type="predicted"/>
<dbReference type="PROSITE" id="PS51257">
    <property type="entry name" value="PROKAR_LIPOPROTEIN"/>
    <property type="match status" value="1"/>
</dbReference>
<name>A0ABQ1LSQ2_9BACT</name>
<dbReference type="CDD" id="cd00229">
    <property type="entry name" value="SGNH_hydrolase"/>
    <property type="match status" value="1"/>
</dbReference>
<evidence type="ECO:0000313" key="1">
    <source>
        <dbReference type="EMBL" id="GGC28358.1"/>
    </source>
</evidence>
<dbReference type="SUPFAM" id="SSF52266">
    <property type="entry name" value="SGNH hydrolase"/>
    <property type="match status" value="1"/>
</dbReference>
<accession>A0ABQ1LSQ2</accession>
<dbReference type="InterPro" id="IPR036514">
    <property type="entry name" value="SGNH_hydro_sf"/>
</dbReference>